<proteinExistence type="predicted"/>
<dbReference type="AlphaFoldDB" id="A0A2P5Y7D8"/>
<keyword evidence="1" id="KW-0812">Transmembrane</keyword>
<feature type="transmembrane region" description="Helical" evidence="1">
    <location>
        <begin position="6"/>
        <end position="25"/>
    </location>
</feature>
<sequence>MPREEVIVVIGVVVAMVVVELHIAVMDDCGQKLQILKQPYELVGDSAVAVKVGPPEMQGYHQEYPRRHPHRLMEKGKGNEVGECVLKERGDITELELASMPWKCWGHRCL</sequence>
<evidence type="ECO:0000256" key="1">
    <source>
        <dbReference type="SAM" id="Phobius"/>
    </source>
</evidence>
<evidence type="ECO:0000313" key="3">
    <source>
        <dbReference type="Proteomes" id="UP000239757"/>
    </source>
</evidence>
<keyword evidence="1" id="KW-1133">Transmembrane helix</keyword>
<reference evidence="2 3" key="1">
    <citation type="submission" date="2015-01" db="EMBL/GenBank/DDBJ databases">
        <title>Genome of allotetraploid Gossypium barbadense reveals genomic plasticity and fiber elongation in cotton evolution.</title>
        <authorList>
            <person name="Chen X."/>
            <person name="Liu X."/>
            <person name="Zhao B."/>
            <person name="Zheng H."/>
            <person name="Hu Y."/>
            <person name="Lu G."/>
            <person name="Yang C."/>
            <person name="Chen J."/>
            <person name="Shan C."/>
            <person name="Zhang L."/>
            <person name="Zhou Y."/>
            <person name="Wang L."/>
            <person name="Guo W."/>
            <person name="Bai Y."/>
            <person name="Ruan J."/>
            <person name="Shangguan X."/>
            <person name="Mao Y."/>
            <person name="Jiang J."/>
            <person name="Zhu Y."/>
            <person name="Lei J."/>
            <person name="Kang H."/>
            <person name="Chen S."/>
            <person name="He X."/>
            <person name="Wang R."/>
            <person name="Wang Y."/>
            <person name="Chen J."/>
            <person name="Wang L."/>
            <person name="Yu S."/>
            <person name="Wang B."/>
            <person name="Wei J."/>
            <person name="Song S."/>
            <person name="Lu X."/>
            <person name="Gao Z."/>
            <person name="Gu W."/>
            <person name="Deng X."/>
            <person name="Ma D."/>
            <person name="Wang S."/>
            <person name="Liang W."/>
            <person name="Fang L."/>
            <person name="Cai C."/>
            <person name="Zhu X."/>
            <person name="Zhou B."/>
            <person name="Zhang Y."/>
            <person name="Chen Z."/>
            <person name="Xu S."/>
            <person name="Zhu R."/>
            <person name="Wang S."/>
            <person name="Zhang T."/>
            <person name="Zhao G."/>
        </authorList>
    </citation>
    <scope>NUCLEOTIDE SEQUENCE [LARGE SCALE GENOMIC DNA]</scope>
    <source>
        <strain evidence="3">cv. Xinhai21</strain>
        <tissue evidence="2">Leaf</tissue>
    </source>
</reference>
<protein>
    <submittedName>
        <fullName evidence="2">Uncharacterized protein</fullName>
    </submittedName>
</protein>
<dbReference type="EMBL" id="KZ663579">
    <property type="protein sequence ID" value="PPS11510.1"/>
    <property type="molecule type" value="Genomic_DNA"/>
</dbReference>
<accession>A0A2P5Y7D8</accession>
<dbReference type="Proteomes" id="UP000239757">
    <property type="component" value="Unassembled WGS sequence"/>
</dbReference>
<gene>
    <name evidence="2" type="ORF">GOBAR_AA09129</name>
</gene>
<keyword evidence="1" id="KW-0472">Membrane</keyword>
<evidence type="ECO:0000313" key="2">
    <source>
        <dbReference type="EMBL" id="PPS11510.1"/>
    </source>
</evidence>
<name>A0A2P5Y7D8_GOSBA</name>
<organism evidence="2 3">
    <name type="scientific">Gossypium barbadense</name>
    <name type="common">Sea Island cotton</name>
    <name type="synonym">Hibiscus barbadensis</name>
    <dbReference type="NCBI Taxonomy" id="3634"/>
    <lineage>
        <taxon>Eukaryota</taxon>
        <taxon>Viridiplantae</taxon>
        <taxon>Streptophyta</taxon>
        <taxon>Embryophyta</taxon>
        <taxon>Tracheophyta</taxon>
        <taxon>Spermatophyta</taxon>
        <taxon>Magnoliopsida</taxon>
        <taxon>eudicotyledons</taxon>
        <taxon>Gunneridae</taxon>
        <taxon>Pentapetalae</taxon>
        <taxon>rosids</taxon>
        <taxon>malvids</taxon>
        <taxon>Malvales</taxon>
        <taxon>Malvaceae</taxon>
        <taxon>Malvoideae</taxon>
        <taxon>Gossypium</taxon>
    </lineage>
</organism>